<evidence type="ECO:0000256" key="1">
    <source>
        <dbReference type="SAM" id="MobiDB-lite"/>
    </source>
</evidence>
<feature type="domain" description="BHLH" evidence="2">
    <location>
        <begin position="127"/>
        <end position="179"/>
    </location>
</feature>
<dbReference type="EMBL" id="UFQT01000523">
    <property type="protein sequence ID" value="SSX24927.1"/>
    <property type="molecule type" value="Genomic_DNA"/>
</dbReference>
<dbReference type="GO" id="GO:0046983">
    <property type="term" value="F:protein dimerization activity"/>
    <property type="evidence" value="ECO:0007669"/>
    <property type="project" value="InterPro"/>
</dbReference>
<dbReference type="GO" id="GO:0000981">
    <property type="term" value="F:DNA-binding transcription factor activity, RNA polymerase II-specific"/>
    <property type="evidence" value="ECO:0007669"/>
    <property type="project" value="TreeGrafter"/>
</dbReference>
<dbReference type="Pfam" id="PF00010">
    <property type="entry name" value="HLH"/>
    <property type="match status" value="1"/>
</dbReference>
<dbReference type="GO" id="GO:0007423">
    <property type="term" value="P:sensory organ development"/>
    <property type="evidence" value="ECO:0007669"/>
    <property type="project" value="TreeGrafter"/>
</dbReference>
<gene>
    <name evidence="3" type="primary">CSON011730</name>
</gene>
<name>A0A336M970_CULSO</name>
<feature type="compositionally biased region" description="Polar residues" evidence="1">
    <location>
        <begin position="16"/>
        <end position="27"/>
    </location>
</feature>
<dbReference type="GO" id="GO:0045944">
    <property type="term" value="P:positive regulation of transcription by RNA polymerase II"/>
    <property type="evidence" value="ECO:0007669"/>
    <property type="project" value="TreeGrafter"/>
</dbReference>
<dbReference type="PANTHER" id="PTHR19290">
    <property type="entry name" value="BASIC HELIX-LOOP-HELIX PROTEIN NEUROGENIN-RELATED"/>
    <property type="match status" value="1"/>
</dbReference>
<dbReference type="SMART" id="SM00353">
    <property type="entry name" value="HLH"/>
    <property type="match status" value="1"/>
</dbReference>
<feature type="compositionally biased region" description="Polar residues" evidence="1">
    <location>
        <begin position="89"/>
        <end position="98"/>
    </location>
</feature>
<proteinExistence type="predicted"/>
<evidence type="ECO:0000313" key="3">
    <source>
        <dbReference type="EMBL" id="SSX24927.1"/>
    </source>
</evidence>
<feature type="region of interest" description="Disordered" evidence="1">
    <location>
        <begin position="70"/>
        <end position="117"/>
    </location>
</feature>
<dbReference type="OMA" id="IFIDPQP"/>
<dbReference type="InterPro" id="IPR036638">
    <property type="entry name" value="HLH_DNA-bd_sf"/>
</dbReference>
<dbReference type="GO" id="GO:0070888">
    <property type="term" value="F:E-box binding"/>
    <property type="evidence" value="ECO:0007669"/>
    <property type="project" value="TreeGrafter"/>
</dbReference>
<feature type="compositionally biased region" description="Basic residues" evidence="1">
    <location>
        <begin position="101"/>
        <end position="114"/>
    </location>
</feature>
<dbReference type="PROSITE" id="PS50888">
    <property type="entry name" value="BHLH"/>
    <property type="match status" value="1"/>
</dbReference>
<dbReference type="CDD" id="cd11428">
    <property type="entry name" value="bHLH_TS_NGN"/>
    <property type="match status" value="1"/>
</dbReference>
<dbReference type="PANTHER" id="PTHR19290:SF163">
    <property type="entry name" value="BASIC HELIX-LOOP-HELIX NEURAL TRANSCRIPTION FACTOR TAP"/>
    <property type="match status" value="1"/>
</dbReference>
<dbReference type="GO" id="GO:0005634">
    <property type="term" value="C:nucleus"/>
    <property type="evidence" value="ECO:0007669"/>
    <property type="project" value="TreeGrafter"/>
</dbReference>
<evidence type="ECO:0000259" key="2">
    <source>
        <dbReference type="PROSITE" id="PS50888"/>
    </source>
</evidence>
<dbReference type="Gene3D" id="4.10.280.10">
    <property type="entry name" value="Helix-loop-helix DNA-binding domain"/>
    <property type="match status" value="1"/>
</dbReference>
<dbReference type="GO" id="GO:0061564">
    <property type="term" value="P:axon development"/>
    <property type="evidence" value="ECO:0007669"/>
    <property type="project" value="TreeGrafter"/>
</dbReference>
<sequence length="353" mass="39993">MSSTYSGFDDLECDTSSDSGFEKSYTSPVKFPTQDSVCKRLDFDLPPSMTHLSARSPILPPDPVIENLDFTPKLGITTSTPVKERQSRRQSQTNNTDQNRPKRKYAQGKARITRTRSPTQVMKIKRCRRIKANDRERTRMHMLNEALERLRLSLPTFPEDTKLTKIETLRFAHNYIFALEQLLETGGKINLDLEKLQNFTLSGERFTKELFHAIFIDPQPQYQGAYSSCNFYAQSSYPQTEFNNSNFSQNYPNSSYNTPNTTGTGYFSEQKYEIFKSAFETASGGTKLTDPYHSGSGYCPSTTSLSAVNPMENSFNNNTSGYYSPTTSPSSVSTCTLDDTSSQLHYNSKKDRV</sequence>
<dbReference type="AlphaFoldDB" id="A0A336M970"/>
<accession>A0A336M970</accession>
<organism evidence="3">
    <name type="scientific">Culicoides sonorensis</name>
    <name type="common">Biting midge</name>
    <dbReference type="NCBI Taxonomy" id="179676"/>
    <lineage>
        <taxon>Eukaryota</taxon>
        <taxon>Metazoa</taxon>
        <taxon>Ecdysozoa</taxon>
        <taxon>Arthropoda</taxon>
        <taxon>Hexapoda</taxon>
        <taxon>Insecta</taxon>
        <taxon>Pterygota</taxon>
        <taxon>Neoptera</taxon>
        <taxon>Endopterygota</taxon>
        <taxon>Diptera</taxon>
        <taxon>Nematocera</taxon>
        <taxon>Chironomoidea</taxon>
        <taxon>Ceratopogonidae</taxon>
        <taxon>Ceratopogoninae</taxon>
        <taxon>Culicoides</taxon>
        <taxon>Monoculicoides</taxon>
    </lineage>
</organism>
<dbReference type="VEuPathDB" id="VectorBase:CSON011730"/>
<dbReference type="InterPro" id="IPR050359">
    <property type="entry name" value="bHLH_transcription_factors"/>
</dbReference>
<dbReference type="SUPFAM" id="SSF47459">
    <property type="entry name" value="HLH, helix-loop-helix DNA-binding domain"/>
    <property type="match status" value="1"/>
</dbReference>
<protein>
    <submittedName>
        <fullName evidence="3">CSON011730 protein</fullName>
    </submittedName>
</protein>
<dbReference type="InterPro" id="IPR011598">
    <property type="entry name" value="bHLH_dom"/>
</dbReference>
<feature type="region of interest" description="Disordered" evidence="1">
    <location>
        <begin position="1"/>
        <end position="29"/>
    </location>
</feature>
<reference evidence="3" key="1">
    <citation type="submission" date="2018-07" db="EMBL/GenBank/DDBJ databases">
        <authorList>
            <person name="Quirk P.G."/>
            <person name="Krulwich T.A."/>
        </authorList>
    </citation>
    <scope>NUCLEOTIDE SEQUENCE</scope>
</reference>